<reference evidence="2" key="1">
    <citation type="submission" date="2020-03" db="EMBL/GenBank/DDBJ databases">
        <authorList>
            <person name="Weist P."/>
        </authorList>
    </citation>
    <scope>NUCLEOTIDE SEQUENCE</scope>
</reference>
<dbReference type="Proteomes" id="UP001153269">
    <property type="component" value="Unassembled WGS sequence"/>
</dbReference>
<proteinExistence type="predicted"/>
<evidence type="ECO:0000256" key="1">
    <source>
        <dbReference type="SAM" id="MobiDB-lite"/>
    </source>
</evidence>
<sequence>MVLLGERKPDQKGTGVCRPSAGSALAVSLLVYQAAQVTHSGPDGVCHPGVWCLLESGPLRSLTAHRVDKMTVVPPSPLCGTSSPPPDLFTAASSFPVCLATPPGRRIRRADDCLCHQNGVGVGIETVCRKQQFQAELRWQALSAHFLCAARQADARSHTHSHRVGAGQGARLDSGSPRLYPGSTQALPRLYHGAIPPQNAPDIFLSVCASDNSLLSAPTAVKRSMQPHQQSPGPRLLLSENDGAL</sequence>
<dbReference type="AlphaFoldDB" id="A0A9N7YYJ2"/>
<evidence type="ECO:0000313" key="2">
    <source>
        <dbReference type="EMBL" id="CAB1442868.1"/>
    </source>
</evidence>
<feature type="region of interest" description="Disordered" evidence="1">
    <location>
        <begin position="221"/>
        <end position="245"/>
    </location>
</feature>
<accession>A0A9N7YYJ2</accession>
<gene>
    <name evidence="2" type="ORF">PLEPLA_LOCUS30587</name>
</gene>
<comment type="caution">
    <text evidence="2">The sequence shown here is derived from an EMBL/GenBank/DDBJ whole genome shotgun (WGS) entry which is preliminary data.</text>
</comment>
<keyword evidence="3" id="KW-1185">Reference proteome</keyword>
<evidence type="ECO:0000313" key="3">
    <source>
        <dbReference type="Proteomes" id="UP001153269"/>
    </source>
</evidence>
<protein>
    <submittedName>
        <fullName evidence="2">Uncharacterized protein</fullName>
    </submittedName>
</protein>
<organism evidence="2 3">
    <name type="scientific">Pleuronectes platessa</name>
    <name type="common">European plaice</name>
    <dbReference type="NCBI Taxonomy" id="8262"/>
    <lineage>
        <taxon>Eukaryota</taxon>
        <taxon>Metazoa</taxon>
        <taxon>Chordata</taxon>
        <taxon>Craniata</taxon>
        <taxon>Vertebrata</taxon>
        <taxon>Euteleostomi</taxon>
        <taxon>Actinopterygii</taxon>
        <taxon>Neopterygii</taxon>
        <taxon>Teleostei</taxon>
        <taxon>Neoteleostei</taxon>
        <taxon>Acanthomorphata</taxon>
        <taxon>Carangaria</taxon>
        <taxon>Pleuronectiformes</taxon>
        <taxon>Pleuronectoidei</taxon>
        <taxon>Pleuronectidae</taxon>
        <taxon>Pleuronectes</taxon>
    </lineage>
</organism>
<dbReference type="EMBL" id="CADEAL010002946">
    <property type="protein sequence ID" value="CAB1442868.1"/>
    <property type="molecule type" value="Genomic_DNA"/>
</dbReference>
<name>A0A9N7YYJ2_PLEPL</name>